<dbReference type="EMBL" id="JAERKF010000022">
    <property type="protein sequence ID" value="MBS1011702.1"/>
    <property type="molecule type" value="Genomic_DNA"/>
</dbReference>
<dbReference type="RefSeq" id="WP_211756481.1">
    <property type="nucleotide sequence ID" value="NZ_JAERKE010000029.1"/>
</dbReference>
<dbReference type="Proteomes" id="UP000676478">
    <property type="component" value="Unassembled WGS sequence"/>
</dbReference>
<sequence length="100" mass="12128">MDYYKNKEDKALQDITDTVNKLDAEIEKIEDLTDSNDRHPLEKWHAERLALHDIKRILHDTNKYDHYKEDEKDQIDTYFMDLSDPYYQPYFDGIVAHSEY</sequence>
<accession>A0AA41ERT1</accession>
<protein>
    <submittedName>
        <fullName evidence="1">Uncharacterized protein</fullName>
    </submittedName>
</protein>
<name>A0AA41ERT1_LEVBR</name>
<evidence type="ECO:0000313" key="2">
    <source>
        <dbReference type="Proteomes" id="UP000676478"/>
    </source>
</evidence>
<comment type="caution">
    <text evidence="1">The sequence shown here is derived from an EMBL/GenBank/DDBJ whole genome shotgun (WGS) entry which is preliminary data.</text>
</comment>
<reference evidence="1" key="1">
    <citation type="submission" date="2020-12" db="EMBL/GenBank/DDBJ databases">
        <authorList>
            <person name="Mcmullen J.G."/>
        </authorList>
    </citation>
    <scope>NUCLEOTIDE SEQUENCE</scope>
    <source>
        <strain evidence="1">Dm-2019-70</strain>
    </source>
</reference>
<evidence type="ECO:0000313" key="1">
    <source>
        <dbReference type="EMBL" id="MBS1011702.1"/>
    </source>
</evidence>
<proteinExistence type="predicted"/>
<gene>
    <name evidence="1" type="ORF">JK167_12880</name>
</gene>
<dbReference type="AlphaFoldDB" id="A0AA41ERT1"/>
<organism evidence="1 2">
    <name type="scientific">Levilactobacillus brevis</name>
    <name type="common">Lactobacillus brevis</name>
    <dbReference type="NCBI Taxonomy" id="1580"/>
    <lineage>
        <taxon>Bacteria</taxon>
        <taxon>Bacillati</taxon>
        <taxon>Bacillota</taxon>
        <taxon>Bacilli</taxon>
        <taxon>Lactobacillales</taxon>
        <taxon>Lactobacillaceae</taxon>
        <taxon>Levilactobacillus</taxon>
    </lineage>
</organism>
<reference evidence="1" key="2">
    <citation type="submission" date="2022-09" db="EMBL/GenBank/DDBJ databases">
        <title>Genome-inferred correspondence between phylogeny and metabolic traits in the wild Drosophila gut microbiome.</title>
        <authorList>
            <person name="Bueno E."/>
            <person name="Blow F."/>
            <person name="Douglas A.E."/>
        </authorList>
    </citation>
    <scope>NUCLEOTIDE SEQUENCE</scope>
    <source>
        <strain evidence="1">Dm-2019-70</strain>
    </source>
</reference>